<proteinExistence type="predicted"/>
<feature type="region of interest" description="Disordered" evidence="1">
    <location>
        <begin position="76"/>
        <end position="162"/>
    </location>
</feature>
<feature type="compositionally biased region" description="Low complexity" evidence="1">
    <location>
        <begin position="1"/>
        <end position="11"/>
    </location>
</feature>
<feature type="compositionally biased region" description="Basic and acidic residues" evidence="1">
    <location>
        <begin position="86"/>
        <end position="96"/>
    </location>
</feature>
<evidence type="ECO:0000256" key="1">
    <source>
        <dbReference type="SAM" id="MobiDB-lite"/>
    </source>
</evidence>
<evidence type="ECO:0000313" key="2">
    <source>
        <dbReference type="EMBL" id="EOD18335.1"/>
    </source>
</evidence>
<dbReference type="RefSeq" id="XP_005770764.1">
    <property type="nucleotide sequence ID" value="XM_005770707.1"/>
</dbReference>
<gene>
    <name evidence="2" type="ORF">EMIHUDRAFT_448027</name>
</gene>
<accession>R1DUZ3</accession>
<name>R1DUZ3_EMIHU</name>
<protein>
    <submittedName>
        <fullName evidence="2">Uncharacterized protein</fullName>
    </submittedName>
</protein>
<reference evidence="2" key="1">
    <citation type="submission" date="2012-07" db="EMBL/GenBank/DDBJ databases">
        <title>Genome variability drives Emilianias global distribution.</title>
        <authorList>
            <consortium name="DOE Joint Genome Institute"/>
            <person name="Read B."/>
            <person name="Kegel J."/>
            <person name="Klute M."/>
            <person name="Kuo A."/>
            <person name="Lefebvre S.C."/>
            <person name="Maumus F."/>
            <person name="Mayer C."/>
            <person name="Miller J."/>
            <person name="Allen A."/>
            <person name="Bidle K."/>
            <person name="Borodovsky M."/>
            <person name="Bowler C."/>
            <person name="Brownlee C."/>
            <person name="Claverie J.-M."/>
            <person name="Cock M."/>
            <person name="De Vargas C."/>
            <person name="Elias M."/>
            <person name="Frickenhaus S."/>
            <person name="Gladyshev V.N."/>
            <person name="Gonzalez K."/>
            <person name="Guda C."/>
            <person name="Hadaegh A."/>
            <person name="Herman E."/>
            <person name="Iglesias-Rodriguez D."/>
            <person name="Jones B."/>
            <person name="Lawson T."/>
            <person name="Leese F."/>
            <person name="Lin Y.-C."/>
            <person name="Lindquist E."/>
            <person name="Lobanov A."/>
            <person name="Lucas S."/>
            <person name="Malik S.-H.B."/>
            <person name="Marsh M.E."/>
            <person name="Mock T."/>
            <person name="Monier A."/>
            <person name="Moreau H."/>
            <person name="Mueller-Roeber B."/>
            <person name="Napier J."/>
            <person name="Ogata H."/>
            <person name="Parker M."/>
            <person name="Probert I."/>
            <person name="Quesneville H."/>
            <person name="Raines C."/>
            <person name="Rensing S."/>
            <person name="Riano-Pachon D.M."/>
            <person name="Richier S."/>
            <person name="Rokitta S."/>
            <person name="Salamov A."/>
            <person name="Sarno A.F."/>
            <person name="Schmutz J."/>
            <person name="Schroeder D."/>
            <person name="Shiraiwa Y."/>
            <person name="Soanes D.M."/>
            <person name="Valentin K."/>
            <person name="Van Der Giezen M."/>
            <person name="Van Der Peer Y."/>
            <person name="Vardi A."/>
            <person name="Verret F."/>
            <person name="Von Dassow P."/>
            <person name="Wheeler G."/>
            <person name="Williams B."/>
            <person name="Wilson W."/>
            <person name="Wolfe G."/>
            <person name="Wurch L.L."/>
            <person name="Young J."/>
            <person name="Dacks J.B."/>
            <person name="Delwiche C.F."/>
            <person name="Dyhrman S."/>
            <person name="Glockner G."/>
            <person name="John U."/>
            <person name="Richards T."/>
            <person name="Worden A.Z."/>
            <person name="Zhang X."/>
            <person name="Grigoriev I.V."/>
        </authorList>
    </citation>
    <scope>NUCLEOTIDE SEQUENCE</scope>
    <source>
        <strain evidence="2">CCMP1516</strain>
    </source>
</reference>
<dbReference type="HOGENOM" id="CLU_1639823_0_0_1"/>
<dbReference type="EMBL" id="KB866472">
    <property type="protein sequence ID" value="EOD18335.1"/>
    <property type="molecule type" value="Genomic_DNA"/>
</dbReference>
<organism evidence="2">
    <name type="scientific">Emiliania huxleyi</name>
    <name type="common">Coccolithophore</name>
    <name type="synonym">Pontosphaera huxleyi</name>
    <dbReference type="NCBI Taxonomy" id="2903"/>
    <lineage>
        <taxon>Eukaryota</taxon>
        <taxon>Haptista</taxon>
        <taxon>Haptophyta</taxon>
        <taxon>Prymnesiophyceae</taxon>
        <taxon>Isochrysidales</taxon>
        <taxon>Noelaerhabdaceae</taxon>
        <taxon>Emiliania</taxon>
    </lineage>
</organism>
<feature type="region of interest" description="Disordered" evidence="1">
    <location>
        <begin position="1"/>
        <end position="25"/>
    </location>
</feature>
<feature type="non-terminal residue" evidence="2">
    <location>
        <position position="1"/>
    </location>
</feature>
<dbReference type="AlphaFoldDB" id="R1DUZ3"/>
<sequence length="162" mass="16621">AASLVRAAARGGPPGRAGRRYRGDGGAATVRFGSLRRAAARHASAPALAAALAGWLHRRERRRHLPVDRLPLHLCRGGVRDGAVGHPERAAGERDGGAAGGGRAGRRADGAGGGDLQQRPRRPEGAESSGALASPIAAAREARARNVRQAGSGSEWILSESN</sequence>
<dbReference type="KEGG" id="ehx:EMIHUDRAFT_448027"/>
<dbReference type="GeneID" id="19046336"/>